<evidence type="ECO:0000313" key="4">
    <source>
        <dbReference type="Proteomes" id="UP000185944"/>
    </source>
</evidence>
<comment type="caution">
    <text evidence="3">The sequence shown here is derived from an EMBL/GenBank/DDBJ whole genome shotgun (WGS) entry which is preliminary data.</text>
</comment>
<dbReference type="Pfam" id="PF01755">
    <property type="entry name" value="Glyco_transf_25"/>
    <property type="match status" value="1"/>
</dbReference>
<name>A0A177EGS2_9MICR</name>
<evidence type="ECO:0000259" key="2">
    <source>
        <dbReference type="Pfam" id="PF01755"/>
    </source>
</evidence>
<protein>
    <recommendedName>
        <fullName evidence="2">Glycosyl transferase family 25 domain-containing protein</fullName>
    </recommendedName>
</protein>
<dbReference type="RefSeq" id="XP_067544884.1">
    <property type="nucleotide sequence ID" value="XM_067688994.1"/>
</dbReference>
<dbReference type="OrthoDB" id="10404930at2759"/>
<dbReference type="GeneID" id="93647926"/>
<feature type="domain" description="Glycosyl transferase family 25" evidence="2">
    <location>
        <begin position="43"/>
        <end position="159"/>
    </location>
</feature>
<keyword evidence="4" id="KW-1185">Reference proteome</keyword>
<feature type="signal peptide" evidence="1">
    <location>
        <begin position="1"/>
        <end position="31"/>
    </location>
</feature>
<feature type="chain" id="PRO_5008060385" description="Glycosyl transferase family 25 domain-containing protein" evidence="1">
    <location>
        <begin position="32"/>
        <end position="298"/>
    </location>
</feature>
<accession>A0A177EGS2</accession>
<keyword evidence="1" id="KW-0732">Signal</keyword>
<evidence type="ECO:0000256" key="1">
    <source>
        <dbReference type="SAM" id="SignalP"/>
    </source>
</evidence>
<dbReference type="EMBL" id="LTDL01000021">
    <property type="protein sequence ID" value="OAG31163.1"/>
    <property type="molecule type" value="Genomic_DNA"/>
</dbReference>
<reference evidence="3 4" key="1">
    <citation type="submission" date="2016-02" db="EMBL/GenBank/DDBJ databases">
        <title>Discovery of a natural microsporidian pathogen with a broad tissue tropism in Caenorhabditis elegans.</title>
        <authorList>
            <person name="Luallen R.J."/>
            <person name="Reinke A.W."/>
            <person name="Tong L."/>
            <person name="Botts M.R."/>
            <person name="Felix M.-A."/>
            <person name="Troemel E.R."/>
        </authorList>
    </citation>
    <scope>NUCLEOTIDE SEQUENCE [LARGE SCALE GENOMIC DNA]</scope>
    <source>
        <strain evidence="3 4">JUm2807</strain>
    </source>
</reference>
<evidence type="ECO:0000313" key="3">
    <source>
        <dbReference type="EMBL" id="OAG31163.1"/>
    </source>
</evidence>
<dbReference type="VEuPathDB" id="MicrosporidiaDB:NEDG_01576"/>
<proteinExistence type="predicted"/>
<gene>
    <name evidence="3" type="ORF">NEDG_01576</name>
</gene>
<dbReference type="Proteomes" id="UP000185944">
    <property type="component" value="Unassembled WGS sequence"/>
</dbReference>
<dbReference type="InterPro" id="IPR002654">
    <property type="entry name" value="Glyco_trans_25"/>
</dbReference>
<dbReference type="AlphaFoldDB" id="A0A177EGS2"/>
<sequence length="298" mass="33252">MRYHSQSIRINTPCLLSVFVLFCMHIGLTLAEPANKSFDIVYINLARHTAKKEHVEQMLKHANCTFKRFNGVDGKELHKGTKSIKDYTGGIAIEPTDESVYPRLDSNNPGRAGCHLSHLIVLRSIDISGSKRPVLILEDDIDLDVGFVEKVEEALANPELNSMWNVIMLGGLFDKSWWGRPCKNLVEGKYLACLHAYLVNGAESAKRIADAIDTPKCPGRPVDLIIEQQFRNDPSFTIYCFSPMIAVQRRDLFESSISIPANPSFARQFLKDLFAAECFRPLSSSLAKASSHAKPEGS</sequence>
<organism evidence="3 4">
    <name type="scientific">Nematocida displodere</name>
    <dbReference type="NCBI Taxonomy" id="1805483"/>
    <lineage>
        <taxon>Eukaryota</taxon>
        <taxon>Fungi</taxon>
        <taxon>Fungi incertae sedis</taxon>
        <taxon>Microsporidia</taxon>
        <taxon>Nematocida</taxon>
    </lineage>
</organism>